<sequence>MRSVTVVLSALAAGWVHHAMSFAQPRARPHASTHRGFPFRRHSRDRPLSVVGLSSEERESCDVTEVDGFPPSDEFLKQYWQKRPLLVRQAFPDFKSLLSPEELAGLAMDEEVESRVVSHETAADGTRRWTKRNGPFHEAFFTQEFANCNTTLLVQECNRHIPPLSSFLDFFRFIPSWRIDDLMISYAPKGGGVGPHVDSYDVFLLQGAGRRQWSIESGKLSLRNEEDRLVPDSPVRVVEGFTPSHSWTLAPGDMLYLPPRVVHDGVSLDDECMTYSIGFRAPRRQEIAMAYIDRMADYIEDERRSLNDDFFTDDHRSSAQRDYGEIDSHDERVFRDMLRHELAVAMDECGDERQLVFMGEHITAPMRFHPSLPMDIYGMDQRHADALLHEILLHDDNNNNINAGLEKDLIVDGTIRVSPALAAYAPLSDDVPDQQRVLKWAEGVNFAHALGSCPQSVAYLFAYGKSFKLPFGAGGDVFLPVLTSGRTVAFSQLRRALPPGASNPDDKCQCRQLLRQLLMEGYIYDPHMVLEPSIEEEEERNGSHEIDLDTELPARRPQS</sequence>
<keyword evidence="3" id="KW-0805">Transcription regulation</keyword>
<dbReference type="PANTHER" id="PTHR13096">
    <property type="entry name" value="MINA53 MYC INDUCED NUCLEAR ANTIGEN"/>
    <property type="match status" value="1"/>
</dbReference>
<feature type="signal peptide" evidence="5">
    <location>
        <begin position="1"/>
        <end position="21"/>
    </location>
</feature>
<keyword evidence="2 3" id="KW-0408">Iron</keyword>
<dbReference type="EC" id="1.14.11.-" evidence="3"/>
<dbReference type="PROSITE" id="PS51184">
    <property type="entry name" value="JMJC"/>
    <property type="match status" value="1"/>
</dbReference>
<dbReference type="Gene3D" id="2.60.120.650">
    <property type="entry name" value="Cupin"/>
    <property type="match status" value="1"/>
</dbReference>
<comment type="function">
    <text evidence="3">Oxygenase that can act as both a histone lysine demethylase and a ribosomal histidine hydroxylase.</text>
</comment>
<keyword evidence="3" id="KW-0560">Oxidoreductase</keyword>
<comment type="subcellular location">
    <subcellularLocation>
        <location evidence="3">Nucleus</location>
    </subcellularLocation>
</comment>
<comment type="similarity">
    <text evidence="3">Belongs to the ROX family.</text>
</comment>
<dbReference type="SMART" id="SM00558">
    <property type="entry name" value="JmjC"/>
    <property type="match status" value="1"/>
</dbReference>
<keyword evidence="8" id="KW-1185">Reference proteome</keyword>
<feature type="region of interest" description="Disordered" evidence="4">
    <location>
        <begin position="534"/>
        <end position="559"/>
    </location>
</feature>
<evidence type="ECO:0000256" key="4">
    <source>
        <dbReference type="SAM" id="MobiDB-lite"/>
    </source>
</evidence>
<keyword evidence="1 3" id="KW-0479">Metal-binding</keyword>
<evidence type="ECO:0000259" key="6">
    <source>
        <dbReference type="PROSITE" id="PS51184"/>
    </source>
</evidence>
<name>A0A0G4ED40_VITBC</name>
<dbReference type="SUPFAM" id="SSF51197">
    <property type="entry name" value="Clavaminate synthase-like"/>
    <property type="match status" value="1"/>
</dbReference>
<evidence type="ECO:0000313" key="7">
    <source>
        <dbReference type="EMBL" id="CEL93253.1"/>
    </source>
</evidence>
<keyword evidence="3" id="KW-0539">Nucleus</keyword>
<evidence type="ECO:0000313" key="8">
    <source>
        <dbReference type="Proteomes" id="UP000041254"/>
    </source>
</evidence>
<accession>A0A0G4ED40</accession>
<dbReference type="InterPro" id="IPR039994">
    <property type="entry name" value="NO66-like"/>
</dbReference>
<dbReference type="Proteomes" id="UP000041254">
    <property type="component" value="Unassembled WGS sequence"/>
</dbReference>
<keyword evidence="3" id="KW-0223">Dioxygenase</keyword>
<evidence type="ECO:0000256" key="3">
    <source>
        <dbReference type="RuleBase" id="RU366061"/>
    </source>
</evidence>
<evidence type="ECO:0000256" key="1">
    <source>
        <dbReference type="ARBA" id="ARBA00022723"/>
    </source>
</evidence>
<dbReference type="AlphaFoldDB" id="A0A0G4ED40"/>
<dbReference type="InParanoid" id="A0A0G4ED40"/>
<dbReference type="PANTHER" id="PTHR13096:SF8">
    <property type="entry name" value="RIBOSOMAL OXYGENASE 1"/>
    <property type="match status" value="1"/>
</dbReference>
<evidence type="ECO:0000256" key="2">
    <source>
        <dbReference type="ARBA" id="ARBA00023004"/>
    </source>
</evidence>
<feature type="chain" id="PRO_5005187583" description="Bifunctional lysine-specific demethylase and histidyl-hydroxylase" evidence="5">
    <location>
        <begin position="22"/>
        <end position="559"/>
    </location>
</feature>
<dbReference type="OrthoDB" id="425950at2759"/>
<feature type="domain" description="JmjC" evidence="6">
    <location>
        <begin position="163"/>
        <end position="296"/>
    </location>
</feature>
<dbReference type="EMBL" id="CDMY01000149">
    <property type="protein sequence ID" value="CEL93253.1"/>
    <property type="molecule type" value="Genomic_DNA"/>
</dbReference>
<organism evidence="7 8">
    <name type="scientific">Vitrella brassicaformis (strain CCMP3155)</name>
    <dbReference type="NCBI Taxonomy" id="1169540"/>
    <lineage>
        <taxon>Eukaryota</taxon>
        <taxon>Sar</taxon>
        <taxon>Alveolata</taxon>
        <taxon>Colpodellida</taxon>
        <taxon>Vitrellaceae</taxon>
        <taxon>Vitrella</taxon>
    </lineage>
</organism>
<dbReference type="Gene3D" id="3.40.366.30">
    <property type="entry name" value="50S ribosomal protein L16 arginine hydroxylase, Chain A, Domain 2"/>
    <property type="match status" value="1"/>
</dbReference>
<reference evidence="7 8" key="1">
    <citation type="submission" date="2014-11" db="EMBL/GenBank/DDBJ databases">
        <authorList>
            <person name="Zhu J."/>
            <person name="Qi W."/>
            <person name="Song R."/>
        </authorList>
    </citation>
    <scope>NUCLEOTIDE SEQUENCE [LARGE SCALE GENOMIC DNA]</scope>
</reference>
<dbReference type="GO" id="GO:0016706">
    <property type="term" value="F:2-oxoglutarate-dependent dioxygenase activity"/>
    <property type="evidence" value="ECO:0007669"/>
    <property type="project" value="UniProtKB-UniRule"/>
</dbReference>
<dbReference type="VEuPathDB" id="CryptoDB:Vbra_7017"/>
<dbReference type="STRING" id="1169540.A0A0G4ED40"/>
<keyword evidence="5" id="KW-0732">Signal</keyword>
<gene>
    <name evidence="7" type="ORF">Vbra_7017</name>
</gene>
<protein>
    <recommendedName>
        <fullName evidence="3">Bifunctional lysine-specific demethylase and histidyl-hydroxylase</fullName>
        <ecNumber evidence="3">1.14.11.-</ecNumber>
    </recommendedName>
</protein>
<dbReference type="GO" id="GO:0005634">
    <property type="term" value="C:nucleus"/>
    <property type="evidence" value="ECO:0007669"/>
    <property type="project" value="UniProtKB-SubCell"/>
</dbReference>
<dbReference type="GO" id="GO:0005506">
    <property type="term" value="F:iron ion binding"/>
    <property type="evidence" value="ECO:0007669"/>
    <property type="project" value="UniProtKB-UniRule"/>
</dbReference>
<evidence type="ECO:0000256" key="5">
    <source>
        <dbReference type="SAM" id="SignalP"/>
    </source>
</evidence>
<dbReference type="InterPro" id="IPR003347">
    <property type="entry name" value="JmjC_dom"/>
</dbReference>
<keyword evidence="3" id="KW-0804">Transcription</keyword>
<proteinExistence type="inferred from homology"/>
<dbReference type="Pfam" id="PF08007">
    <property type="entry name" value="JmjC_2"/>
    <property type="match status" value="1"/>
</dbReference>
<comment type="cofactor">
    <cofactor evidence="3">
        <name>Fe(2+)</name>
        <dbReference type="ChEBI" id="CHEBI:29033"/>
    </cofactor>
    <text evidence="3">Binds 1 Fe(2+) ion per subunit.</text>
</comment>